<sequence>MKKTLKLAFVAASIALTAVACDPAKKTSGDSVDSTTVADSAKRDSAAKVDSGMTDTTKKDSVKK</sequence>
<dbReference type="AlphaFoldDB" id="A0A563U6W3"/>
<protein>
    <recommendedName>
        <fullName evidence="5">Entericidin</fullName>
    </recommendedName>
</protein>
<proteinExistence type="predicted"/>
<evidence type="ECO:0008006" key="5">
    <source>
        <dbReference type="Google" id="ProtNLM"/>
    </source>
</evidence>
<evidence type="ECO:0000256" key="2">
    <source>
        <dbReference type="SAM" id="SignalP"/>
    </source>
</evidence>
<evidence type="ECO:0000256" key="1">
    <source>
        <dbReference type="SAM" id="MobiDB-lite"/>
    </source>
</evidence>
<feature type="chain" id="PRO_5022216288" description="Entericidin" evidence="2">
    <location>
        <begin position="21"/>
        <end position="64"/>
    </location>
</feature>
<dbReference type="PROSITE" id="PS51257">
    <property type="entry name" value="PROKAR_LIPOPROTEIN"/>
    <property type="match status" value="1"/>
</dbReference>
<reference evidence="3 4" key="1">
    <citation type="submission" date="2019-07" db="EMBL/GenBank/DDBJ databases">
        <authorList>
            <person name="Kim J."/>
        </authorList>
    </citation>
    <scope>NUCLEOTIDE SEQUENCE [LARGE SCALE GENOMIC DNA]</scope>
    <source>
        <strain evidence="3 4">MJ1a</strain>
    </source>
</reference>
<name>A0A563U6W3_9SPHI</name>
<gene>
    <name evidence="3" type="ORF">FPZ42_08510</name>
</gene>
<feature type="compositionally biased region" description="Polar residues" evidence="1">
    <location>
        <begin position="29"/>
        <end position="38"/>
    </location>
</feature>
<keyword evidence="4" id="KW-1185">Reference proteome</keyword>
<dbReference type="Proteomes" id="UP000318010">
    <property type="component" value="Unassembled WGS sequence"/>
</dbReference>
<evidence type="ECO:0000313" key="4">
    <source>
        <dbReference type="Proteomes" id="UP000318010"/>
    </source>
</evidence>
<evidence type="ECO:0000313" key="3">
    <source>
        <dbReference type="EMBL" id="TWR27064.1"/>
    </source>
</evidence>
<feature type="region of interest" description="Disordered" evidence="1">
    <location>
        <begin position="24"/>
        <end position="64"/>
    </location>
</feature>
<dbReference type="EMBL" id="VOEI01000002">
    <property type="protein sequence ID" value="TWR27064.1"/>
    <property type="molecule type" value="Genomic_DNA"/>
</dbReference>
<comment type="caution">
    <text evidence="3">The sequence shown here is derived from an EMBL/GenBank/DDBJ whole genome shotgun (WGS) entry which is preliminary data.</text>
</comment>
<accession>A0A563U6W3</accession>
<dbReference type="RefSeq" id="WP_146270323.1">
    <property type="nucleotide sequence ID" value="NZ_VOEI01000002.1"/>
</dbReference>
<keyword evidence="2" id="KW-0732">Signal</keyword>
<organism evidence="3 4">
    <name type="scientific">Mucilaginibacter achroorhodeus</name>
    <dbReference type="NCBI Taxonomy" id="2599294"/>
    <lineage>
        <taxon>Bacteria</taxon>
        <taxon>Pseudomonadati</taxon>
        <taxon>Bacteroidota</taxon>
        <taxon>Sphingobacteriia</taxon>
        <taxon>Sphingobacteriales</taxon>
        <taxon>Sphingobacteriaceae</taxon>
        <taxon>Mucilaginibacter</taxon>
    </lineage>
</organism>
<feature type="signal peptide" evidence="2">
    <location>
        <begin position="1"/>
        <end position="20"/>
    </location>
</feature>